<organism evidence="9 10">
    <name type="scientific">Moraxella nasicaprae</name>
    <dbReference type="NCBI Taxonomy" id="2904122"/>
    <lineage>
        <taxon>Bacteria</taxon>
        <taxon>Pseudomonadati</taxon>
        <taxon>Pseudomonadota</taxon>
        <taxon>Gammaproteobacteria</taxon>
        <taxon>Moraxellales</taxon>
        <taxon>Moraxellaceae</taxon>
        <taxon>Moraxella</taxon>
    </lineage>
</organism>
<dbReference type="PROSITE" id="PS50850">
    <property type="entry name" value="MFS"/>
    <property type="match status" value="1"/>
</dbReference>
<evidence type="ECO:0000259" key="8">
    <source>
        <dbReference type="PROSITE" id="PS50850"/>
    </source>
</evidence>
<gene>
    <name evidence="9" type="ORF">LU297_01645</name>
</gene>
<dbReference type="InterPro" id="IPR020846">
    <property type="entry name" value="MFS_dom"/>
</dbReference>
<keyword evidence="3" id="KW-1003">Cell membrane</keyword>
<dbReference type="InterPro" id="IPR011701">
    <property type="entry name" value="MFS"/>
</dbReference>
<evidence type="ECO:0000256" key="4">
    <source>
        <dbReference type="ARBA" id="ARBA00022692"/>
    </source>
</evidence>
<feature type="transmembrane region" description="Helical" evidence="7">
    <location>
        <begin position="356"/>
        <end position="376"/>
    </location>
</feature>
<comment type="subcellular location">
    <subcellularLocation>
        <location evidence="1">Cell membrane</location>
        <topology evidence="1">Multi-pass membrane protein</topology>
    </subcellularLocation>
</comment>
<feature type="transmembrane region" description="Helical" evidence="7">
    <location>
        <begin position="94"/>
        <end position="112"/>
    </location>
</feature>
<keyword evidence="4 7" id="KW-0812">Transmembrane</keyword>
<evidence type="ECO:0000256" key="1">
    <source>
        <dbReference type="ARBA" id="ARBA00004651"/>
    </source>
</evidence>
<dbReference type="PANTHER" id="PTHR43045:SF2">
    <property type="entry name" value="INNER MEMBRANE METABOLITE TRANSPORT PROTEIN YHJE"/>
    <property type="match status" value="1"/>
</dbReference>
<dbReference type="Proteomes" id="UP001063782">
    <property type="component" value="Chromosome"/>
</dbReference>
<keyword evidence="10" id="KW-1185">Reference proteome</keyword>
<feature type="transmembrane region" description="Helical" evidence="7">
    <location>
        <begin position="295"/>
        <end position="313"/>
    </location>
</feature>
<dbReference type="InterPro" id="IPR036259">
    <property type="entry name" value="MFS_trans_sf"/>
</dbReference>
<feature type="transmembrane region" description="Helical" evidence="7">
    <location>
        <begin position="325"/>
        <end position="344"/>
    </location>
</feature>
<feature type="transmembrane region" description="Helical" evidence="7">
    <location>
        <begin position="118"/>
        <end position="138"/>
    </location>
</feature>
<protein>
    <submittedName>
        <fullName evidence="9">MFS transporter</fullName>
    </submittedName>
</protein>
<evidence type="ECO:0000256" key="7">
    <source>
        <dbReference type="SAM" id="Phobius"/>
    </source>
</evidence>
<reference evidence="9" key="1">
    <citation type="submission" date="2021-12" db="EMBL/GenBank/DDBJ databases">
        <title>taxonomy of Moraxella sp. ZY201224.</title>
        <authorList>
            <person name="Li F."/>
        </authorList>
    </citation>
    <scope>NUCLEOTIDE SEQUENCE</scope>
    <source>
        <strain evidence="9">ZY201224</strain>
    </source>
</reference>
<evidence type="ECO:0000313" key="9">
    <source>
        <dbReference type="EMBL" id="UXZ05181.1"/>
    </source>
</evidence>
<feature type="transmembrane region" description="Helical" evidence="7">
    <location>
        <begin position="62"/>
        <end position="82"/>
    </location>
</feature>
<proteinExistence type="predicted"/>
<feature type="domain" description="Major facilitator superfamily (MFS) profile" evidence="8">
    <location>
        <begin position="21"/>
        <end position="448"/>
    </location>
</feature>
<feature type="transmembrane region" description="Helical" evidence="7">
    <location>
        <begin position="159"/>
        <end position="182"/>
    </location>
</feature>
<evidence type="ECO:0000256" key="2">
    <source>
        <dbReference type="ARBA" id="ARBA00022448"/>
    </source>
</evidence>
<keyword evidence="2" id="KW-0813">Transport</keyword>
<evidence type="ECO:0000256" key="6">
    <source>
        <dbReference type="ARBA" id="ARBA00023136"/>
    </source>
</evidence>
<dbReference type="EMBL" id="CP089977">
    <property type="protein sequence ID" value="UXZ05181.1"/>
    <property type="molecule type" value="Genomic_DNA"/>
</dbReference>
<evidence type="ECO:0000313" key="10">
    <source>
        <dbReference type="Proteomes" id="UP001063782"/>
    </source>
</evidence>
<dbReference type="Pfam" id="PF07690">
    <property type="entry name" value="MFS_1"/>
    <property type="match status" value="1"/>
</dbReference>
<name>A0ABY6F504_9GAMM</name>
<evidence type="ECO:0000256" key="5">
    <source>
        <dbReference type="ARBA" id="ARBA00022989"/>
    </source>
</evidence>
<dbReference type="Gene3D" id="1.20.1250.20">
    <property type="entry name" value="MFS general substrate transporter like domains"/>
    <property type="match status" value="1"/>
</dbReference>
<keyword evidence="5 7" id="KW-1133">Transmembrane helix</keyword>
<keyword evidence="6 7" id="KW-0472">Membrane</keyword>
<sequence length="449" mass="47887">MNQSGDNHYLSLPQKNNPKKVAIATMTGTTIEYFDNYIYAMATVLVFSEQFFDHSDPVASQIAALYTFAVNLLARPVGAMLFGHYGDTLGRKNALVISLLLMGVSTVVIGLLPTYASIGVWATVLLFLCRTLQGIGLGGEWGGAALVALENAPQSKRGLFTAFPQLGAALGLFLANLVFLGLALGLGKEAVSAWAWRLPFIASACLVMIGLYVRLTLQESAVFDHAKNQDKLHKLPIKQIFTTHKVPFFKAILIAIIGYVQFYMVVIFGQIYAKSSTQLSDFGHAQGLGLPSEQFTMALLFGAVVFAISIVAAGHLCDKLGRKTVLIASTSLIGVFGLCLPMLLAQDGLVYQAVGLYGFIGIGMVLLGANFGPMAVILPELFATQVRYLGASLGFTLAGILGASVATIVAIKLNAQFGLIGVGCYMLVNAVLSLIGLLMVRETKQTTLT</sequence>
<feature type="transmembrane region" description="Helical" evidence="7">
    <location>
        <begin position="194"/>
        <end position="213"/>
    </location>
</feature>
<evidence type="ECO:0000256" key="3">
    <source>
        <dbReference type="ARBA" id="ARBA00022475"/>
    </source>
</evidence>
<feature type="transmembrane region" description="Helical" evidence="7">
    <location>
        <begin position="417"/>
        <end position="440"/>
    </location>
</feature>
<feature type="transmembrane region" description="Helical" evidence="7">
    <location>
        <begin position="388"/>
        <end position="411"/>
    </location>
</feature>
<feature type="transmembrane region" description="Helical" evidence="7">
    <location>
        <begin position="248"/>
        <end position="273"/>
    </location>
</feature>
<dbReference type="PANTHER" id="PTHR43045">
    <property type="entry name" value="SHIKIMATE TRANSPORTER"/>
    <property type="match status" value="1"/>
</dbReference>
<dbReference type="SUPFAM" id="SSF103473">
    <property type="entry name" value="MFS general substrate transporter"/>
    <property type="match status" value="1"/>
</dbReference>
<accession>A0ABY6F504</accession>
<dbReference type="RefSeq" id="WP_263076681.1">
    <property type="nucleotide sequence ID" value="NZ_CP089977.1"/>
</dbReference>